<keyword evidence="1" id="KW-0496">Mitochondrion</keyword>
<organism evidence="1">
    <name type="scientific">Pleurozia purpurea</name>
    <dbReference type="NCBI Taxonomy" id="280637"/>
    <lineage>
        <taxon>Eukaryota</taxon>
        <taxon>Viridiplantae</taxon>
        <taxon>Streptophyta</taxon>
        <taxon>Embryophyta</taxon>
        <taxon>Marchantiophyta</taxon>
        <taxon>Jungermanniopsida</taxon>
        <taxon>Metzgeriidae</taxon>
        <taxon>Pleuroziales</taxon>
        <taxon>Pleuroziaceae</taxon>
        <taxon>Pleurozia</taxon>
    </lineage>
</organism>
<sequence>MAARTKLQSRPCRVVLNTLVSCSIDTSKSDQLILPFSLFGPRTYPVIVGPWSKPGRSQTKPGIFMTSVELLYILGRSLSGFRMSAFTLRFSQLATFFQTTPSPRPAYSVRAVVRGAYKPLIKHQIIGKIQVGLRMENSAVAFTQFKFIRKESRELRNLASHFLTGMGVIKKENKKPTEAICQ</sequence>
<protein>
    <submittedName>
        <fullName evidence="1">Uncharacterized protein</fullName>
    </submittedName>
</protein>
<accession>D0R048</accession>
<dbReference type="AlphaFoldDB" id="D0R048"/>
<proteinExistence type="predicted"/>
<reference evidence="1" key="1">
    <citation type="journal article" date="2009" name="Curr. Genet.">
        <title>The complete mitochondrial genome sequence of the liverwort Pleurozia purpurea reveals extremely conservative mitochondrial genome evolution in liverworts.</title>
        <authorList>
            <person name="Wang B."/>
            <person name="Xue J."/>
            <person name="Li L."/>
            <person name="Liu Y."/>
            <person name="Qiu Y.L."/>
        </authorList>
    </citation>
    <scope>NUCLEOTIDE SEQUENCE</scope>
</reference>
<geneLocation type="mitochondrion" evidence="1"/>
<dbReference type="GeneID" id="8542306"/>
<name>D0R048_9MARC</name>
<gene>
    <name evidence="1" type="ORF">PlpuMp49</name>
</gene>
<dbReference type="RefSeq" id="YP_003276001.1">
    <property type="nucleotide sequence ID" value="NC_013444.1"/>
</dbReference>
<evidence type="ECO:0000313" key="1">
    <source>
        <dbReference type="EMBL" id="ACR19385.1"/>
    </source>
</evidence>
<dbReference type="EMBL" id="FJ999996">
    <property type="protein sequence ID" value="ACR19385.1"/>
    <property type="molecule type" value="Genomic_DNA"/>
</dbReference>